<dbReference type="InterPro" id="IPR011006">
    <property type="entry name" value="CheY-like_superfamily"/>
</dbReference>
<keyword evidence="1 3" id="KW-0597">Phosphoprotein</keyword>
<dbReference type="PROSITE" id="PS00622">
    <property type="entry name" value="HTH_LUXR_1"/>
    <property type="match status" value="1"/>
</dbReference>
<evidence type="ECO:0000256" key="2">
    <source>
        <dbReference type="ARBA" id="ARBA00023125"/>
    </source>
</evidence>
<protein>
    <submittedName>
        <fullName evidence="6">LuxR family transcriptional regulator</fullName>
    </submittedName>
</protein>
<dbReference type="SMART" id="SM00448">
    <property type="entry name" value="REC"/>
    <property type="match status" value="1"/>
</dbReference>
<dbReference type="InterPro" id="IPR051015">
    <property type="entry name" value="EvgA-like"/>
</dbReference>
<dbReference type="InterPro" id="IPR001789">
    <property type="entry name" value="Sig_transdc_resp-reg_receiver"/>
</dbReference>
<dbReference type="GO" id="GO:0000160">
    <property type="term" value="P:phosphorelay signal transduction system"/>
    <property type="evidence" value="ECO:0007669"/>
    <property type="project" value="InterPro"/>
</dbReference>
<dbReference type="InterPro" id="IPR036388">
    <property type="entry name" value="WH-like_DNA-bd_sf"/>
</dbReference>
<dbReference type="PRINTS" id="PR00038">
    <property type="entry name" value="HTHLUXR"/>
</dbReference>
<dbReference type="SUPFAM" id="SSF52172">
    <property type="entry name" value="CheY-like"/>
    <property type="match status" value="1"/>
</dbReference>
<feature type="domain" description="Response regulatory" evidence="5">
    <location>
        <begin position="3"/>
        <end position="119"/>
    </location>
</feature>
<dbReference type="InterPro" id="IPR016032">
    <property type="entry name" value="Sig_transdc_resp-reg_C-effctor"/>
</dbReference>
<accession>H1S5Q2</accession>
<dbReference type="EMBL" id="AHJE01000038">
    <property type="protein sequence ID" value="EHP42134.1"/>
    <property type="molecule type" value="Genomic_DNA"/>
</dbReference>
<dbReference type="CDD" id="cd06170">
    <property type="entry name" value="LuxR_C_like"/>
    <property type="match status" value="1"/>
</dbReference>
<dbReference type="AlphaFoldDB" id="H1S5Q2"/>
<reference evidence="6 7" key="1">
    <citation type="journal article" date="2012" name="J. Bacteriol.">
        <title>De Novo Genome Project of Cupriavidus basilensis OR16.</title>
        <authorList>
            <person name="Cserhati M."/>
            <person name="Kriszt B."/>
            <person name="Szoboszlay S."/>
            <person name="Toth A."/>
            <person name="Szabo I."/>
            <person name="Tancsics A."/>
            <person name="Nagy I."/>
            <person name="Horvath B."/>
            <person name="Nagy I."/>
            <person name="Kukolya J."/>
        </authorList>
    </citation>
    <scope>NUCLEOTIDE SEQUENCE [LARGE SCALE GENOMIC DNA]</scope>
    <source>
        <strain evidence="6 7">OR16</strain>
    </source>
</reference>
<evidence type="ECO:0000256" key="1">
    <source>
        <dbReference type="ARBA" id="ARBA00022553"/>
    </source>
</evidence>
<feature type="domain" description="HTH luxR-type" evidence="4">
    <location>
        <begin position="142"/>
        <end position="207"/>
    </location>
</feature>
<sequence>MATILIVDDHPALRLVIKTQLSQVLGVSNILEADNGQAAIEAARQFEPDLAILDLDIPRISGLDAIPRLKLIYPPIRILVISGQDQVTFAPRVRQAGAQGFVSKMQDMKGIVRCVEAVMAGYTVFPEMRYERELPQIAQRADEERVESLSDKEIVILQMLVRGLTNKAIGELLFISNKTVSSHKARIMGKLQVTSLVDLIDIARRCRLTPGSDASRPVAAHRQWFNSMRMFTKVNVYKGKFMIRALLLSTTESGVQALQISGLAAVLAGLGFSVEQVGLPRRMRAPSDASGPGWHWSGLPMTMPASPRAATSGCPRTACCLRWCKVARTRAWWMRPMGPASMPR</sequence>
<dbReference type="PROSITE" id="PS50110">
    <property type="entry name" value="RESPONSE_REGULATORY"/>
    <property type="match status" value="1"/>
</dbReference>
<dbReference type="SMART" id="SM00421">
    <property type="entry name" value="HTH_LUXR"/>
    <property type="match status" value="1"/>
</dbReference>
<dbReference type="InterPro" id="IPR058245">
    <property type="entry name" value="NreC/VraR/RcsB-like_REC"/>
</dbReference>
<dbReference type="GO" id="GO:0003677">
    <property type="term" value="F:DNA binding"/>
    <property type="evidence" value="ECO:0007669"/>
    <property type="project" value="UniProtKB-KW"/>
</dbReference>
<dbReference type="Gene3D" id="3.40.50.2300">
    <property type="match status" value="1"/>
</dbReference>
<dbReference type="PANTHER" id="PTHR45566">
    <property type="entry name" value="HTH-TYPE TRANSCRIPTIONAL REGULATOR YHJB-RELATED"/>
    <property type="match status" value="1"/>
</dbReference>
<dbReference type="SUPFAM" id="SSF46894">
    <property type="entry name" value="C-terminal effector domain of the bipartite response regulators"/>
    <property type="match status" value="1"/>
</dbReference>
<organism evidence="6 7">
    <name type="scientific">Cupriavidus basilensis OR16</name>
    <dbReference type="NCBI Taxonomy" id="1127483"/>
    <lineage>
        <taxon>Bacteria</taxon>
        <taxon>Pseudomonadati</taxon>
        <taxon>Pseudomonadota</taxon>
        <taxon>Betaproteobacteria</taxon>
        <taxon>Burkholderiales</taxon>
        <taxon>Burkholderiaceae</taxon>
        <taxon>Cupriavidus</taxon>
    </lineage>
</organism>
<evidence type="ECO:0000259" key="4">
    <source>
        <dbReference type="PROSITE" id="PS50043"/>
    </source>
</evidence>
<dbReference type="CDD" id="cd17535">
    <property type="entry name" value="REC_NarL-like"/>
    <property type="match status" value="1"/>
</dbReference>
<dbReference type="Pfam" id="PF00196">
    <property type="entry name" value="GerE"/>
    <property type="match status" value="1"/>
</dbReference>
<evidence type="ECO:0000313" key="7">
    <source>
        <dbReference type="Proteomes" id="UP000005808"/>
    </source>
</evidence>
<keyword evidence="2" id="KW-0238">DNA-binding</keyword>
<dbReference type="PATRIC" id="fig|1127483.3.peg.3204"/>
<dbReference type="PROSITE" id="PS50043">
    <property type="entry name" value="HTH_LUXR_2"/>
    <property type="match status" value="1"/>
</dbReference>
<dbReference type="PANTHER" id="PTHR45566:SF1">
    <property type="entry name" value="HTH-TYPE TRANSCRIPTIONAL REGULATOR YHJB-RELATED"/>
    <property type="match status" value="1"/>
</dbReference>
<evidence type="ECO:0000256" key="3">
    <source>
        <dbReference type="PROSITE-ProRule" id="PRU00169"/>
    </source>
</evidence>
<name>H1S5Q2_9BURK</name>
<dbReference type="GO" id="GO:0006355">
    <property type="term" value="P:regulation of DNA-templated transcription"/>
    <property type="evidence" value="ECO:0007669"/>
    <property type="project" value="InterPro"/>
</dbReference>
<evidence type="ECO:0000259" key="5">
    <source>
        <dbReference type="PROSITE" id="PS50110"/>
    </source>
</evidence>
<gene>
    <name evidence="6" type="ORF">OR16_15967</name>
</gene>
<dbReference type="Gene3D" id="1.10.10.10">
    <property type="entry name" value="Winged helix-like DNA-binding domain superfamily/Winged helix DNA-binding domain"/>
    <property type="match status" value="1"/>
</dbReference>
<evidence type="ECO:0000313" key="6">
    <source>
        <dbReference type="EMBL" id="EHP42134.1"/>
    </source>
</evidence>
<dbReference type="InterPro" id="IPR000792">
    <property type="entry name" value="Tscrpt_reg_LuxR_C"/>
</dbReference>
<proteinExistence type="predicted"/>
<dbReference type="Proteomes" id="UP000005808">
    <property type="component" value="Unassembled WGS sequence"/>
</dbReference>
<feature type="modified residue" description="4-aspartylphosphate" evidence="3">
    <location>
        <position position="54"/>
    </location>
</feature>
<comment type="caution">
    <text evidence="6">The sequence shown here is derived from an EMBL/GenBank/DDBJ whole genome shotgun (WGS) entry which is preliminary data.</text>
</comment>
<dbReference type="Pfam" id="PF00072">
    <property type="entry name" value="Response_reg"/>
    <property type="match status" value="1"/>
</dbReference>